<dbReference type="AlphaFoldDB" id="A0AAN4ZM50"/>
<keyword evidence="1" id="KW-0472">Membrane</keyword>
<reference evidence="4" key="1">
    <citation type="submission" date="2022-10" db="EMBL/GenBank/DDBJ databases">
        <title>Genome assembly of Pristionchus species.</title>
        <authorList>
            <person name="Yoshida K."/>
            <person name="Sommer R.J."/>
        </authorList>
    </citation>
    <scope>NUCLEOTIDE SEQUENCE [LARGE SCALE GENOMIC DNA]</scope>
    <source>
        <strain evidence="4">RS5460</strain>
    </source>
</reference>
<proteinExistence type="predicted"/>
<protein>
    <recommendedName>
        <fullName evidence="5">Tetraspannin</fullName>
    </recommendedName>
</protein>
<gene>
    <name evidence="3" type="ORF">PMAYCL1PPCAC_11188</name>
</gene>
<keyword evidence="2" id="KW-0732">Signal</keyword>
<dbReference type="EMBL" id="BTRK01000003">
    <property type="protein sequence ID" value="GMR40993.1"/>
    <property type="molecule type" value="Genomic_DNA"/>
</dbReference>
<evidence type="ECO:0000313" key="4">
    <source>
        <dbReference type="Proteomes" id="UP001328107"/>
    </source>
</evidence>
<evidence type="ECO:0000256" key="1">
    <source>
        <dbReference type="SAM" id="Phobius"/>
    </source>
</evidence>
<evidence type="ECO:0000313" key="3">
    <source>
        <dbReference type="EMBL" id="GMR40993.1"/>
    </source>
</evidence>
<keyword evidence="1" id="KW-0812">Transmembrane</keyword>
<keyword evidence="1" id="KW-1133">Transmembrane helix</keyword>
<feature type="transmembrane region" description="Helical" evidence="1">
    <location>
        <begin position="54"/>
        <end position="76"/>
    </location>
</feature>
<feature type="chain" id="PRO_5042923599" description="Tetraspannin" evidence="2">
    <location>
        <begin position="19"/>
        <end position="192"/>
    </location>
</feature>
<evidence type="ECO:0000256" key="2">
    <source>
        <dbReference type="SAM" id="SignalP"/>
    </source>
</evidence>
<name>A0AAN4ZM50_9BILA</name>
<feature type="transmembrane region" description="Helical" evidence="1">
    <location>
        <begin position="88"/>
        <end position="113"/>
    </location>
</feature>
<organism evidence="3 4">
    <name type="scientific">Pristionchus mayeri</name>
    <dbReference type="NCBI Taxonomy" id="1317129"/>
    <lineage>
        <taxon>Eukaryota</taxon>
        <taxon>Metazoa</taxon>
        <taxon>Ecdysozoa</taxon>
        <taxon>Nematoda</taxon>
        <taxon>Chromadorea</taxon>
        <taxon>Rhabditida</taxon>
        <taxon>Rhabditina</taxon>
        <taxon>Diplogasteromorpha</taxon>
        <taxon>Diplogasteroidea</taxon>
        <taxon>Neodiplogasteridae</taxon>
        <taxon>Pristionchus</taxon>
    </lineage>
</organism>
<feature type="signal peptide" evidence="2">
    <location>
        <begin position="1"/>
        <end position="18"/>
    </location>
</feature>
<dbReference type="Proteomes" id="UP001328107">
    <property type="component" value="Unassembled WGS sequence"/>
</dbReference>
<sequence>MNTSLFVHIINFVSLVLSVCQLCIASSIFDFVVVNKLYYTTDDEKPLIDSQYAIVFFSAPLLAASIALFTLSMPIISRGYQNWISRHLVLVAIMHALLLAGAAVFFATCSLLSSQLSLRIGHYAYNGTPQNFEDASHWYFLRMRASTAIFCLQSLCALSQLGLLYMGRECRYEIILPQQKDKKDLLLPPVHD</sequence>
<comment type="caution">
    <text evidence="3">The sequence shown here is derived from an EMBL/GenBank/DDBJ whole genome shotgun (WGS) entry which is preliminary data.</text>
</comment>
<feature type="transmembrane region" description="Helical" evidence="1">
    <location>
        <begin position="12"/>
        <end position="34"/>
    </location>
</feature>
<accession>A0AAN4ZM50</accession>
<evidence type="ECO:0008006" key="5">
    <source>
        <dbReference type="Google" id="ProtNLM"/>
    </source>
</evidence>
<keyword evidence="4" id="KW-1185">Reference proteome</keyword>